<keyword evidence="1" id="KW-0732">Signal</keyword>
<dbReference type="InterPro" id="IPR005506">
    <property type="entry name" value="DUF312_ALF"/>
</dbReference>
<evidence type="ECO:0000313" key="2">
    <source>
        <dbReference type="EMBL" id="QOV36129.1"/>
    </source>
</evidence>
<evidence type="ECO:0000256" key="1">
    <source>
        <dbReference type="SAM" id="SignalP"/>
    </source>
</evidence>
<reference evidence="2 3" key="1">
    <citation type="submission" date="2020-10" db="EMBL/GenBank/DDBJ databases">
        <title>Streptomyces ferrugineus complate genome analysis.</title>
        <authorList>
            <person name="Anwar N."/>
        </authorList>
    </citation>
    <scope>NUCLEOTIDE SEQUENCE [LARGE SCALE GENOMIC DNA]</scope>
    <source>
        <strain evidence="2 3">CCTCC AA2014009</strain>
    </source>
</reference>
<sequence>MRPTRAALALVATALTPALLLATPAVAASSATTVATASDATTSNVDEMSDDDVRVAIMRIIADPSTGKAVYAAAQKAMDGTIEDQRYFLETGRWIAQFEDDMVATARILHIATQNGDKAVIREANKALDAATPEAVRAFLETGYRLAQFEDDRVATFRILHIGQENDYKAVVREATKALEVGTPEALRAFRETGYRLAQAEDDRVATFRILADPDISDALRAAAEAALEDGTPEALRHFIEVGQYEVDG</sequence>
<feature type="signal peptide" evidence="1">
    <location>
        <begin position="1"/>
        <end position="27"/>
    </location>
</feature>
<evidence type="ECO:0000313" key="3">
    <source>
        <dbReference type="Proteomes" id="UP000594205"/>
    </source>
</evidence>
<protein>
    <submittedName>
        <fullName evidence="2">ALF repeat-containing protein</fullName>
    </submittedName>
</protein>
<name>A0A7M2SJE1_9ACTN</name>
<proteinExistence type="predicted"/>
<dbReference type="Pfam" id="PF03752">
    <property type="entry name" value="ALF"/>
    <property type="match status" value="4"/>
</dbReference>
<gene>
    <name evidence="2" type="ORF">IM697_39970</name>
</gene>
<organism evidence="2 3">
    <name type="scientific">Streptomyces ferrugineus</name>
    <dbReference type="NCBI Taxonomy" id="1413221"/>
    <lineage>
        <taxon>Bacteria</taxon>
        <taxon>Bacillati</taxon>
        <taxon>Actinomycetota</taxon>
        <taxon>Actinomycetes</taxon>
        <taxon>Kitasatosporales</taxon>
        <taxon>Streptomycetaceae</taxon>
        <taxon>Streptomyces</taxon>
    </lineage>
</organism>
<dbReference type="Proteomes" id="UP000594205">
    <property type="component" value="Chromosome"/>
</dbReference>
<dbReference type="KEGG" id="sfeu:IM697_39970"/>
<dbReference type="AlphaFoldDB" id="A0A7M2SJE1"/>
<dbReference type="EMBL" id="CP063373">
    <property type="protein sequence ID" value="QOV36129.1"/>
    <property type="molecule type" value="Genomic_DNA"/>
</dbReference>
<accession>A0A7M2SJE1</accession>
<feature type="chain" id="PRO_5031537146" evidence="1">
    <location>
        <begin position="28"/>
        <end position="249"/>
    </location>
</feature>
<keyword evidence="3" id="KW-1185">Reference proteome</keyword>